<evidence type="ECO:0000313" key="2">
    <source>
        <dbReference type="Proteomes" id="UP000472372"/>
    </source>
</evidence>
<proteinExistence type="predicted"/>
<accession>A0A6S6W0C9</accession>
<dbReference type="AlphaFoldDB" id="A0A6S6W0C9"/>
<organism evidence="1 2">
    <name type="scientific">Pyrenophora teres f. teres</name>
    <dbReference type="NCBI Taxonomy" id="97479"/>
    <lineage>
        <taxon>Eukaryota</taxon>
        <taxon>Fungi</taxon>
        <taxon>Dikarya</taxon>
        <taxon>Ascomycota</taxon>
        <taxon>Pezizomycotina</taxon>
        <taxon>Dothideomycetes</taxon>
        <taxon>Pleosporomycetidae</taxon>
        <taxon>Pleosporales</taxon>
        <taxon>Pleosporineae</taxon>
        <taxon>Pleosporaceae</taxon>
        <taxon>Pyrenophora</taxon>
    </lineage>
</organism>
<reference evidence="1" key="1">
    <citation type="submission" date="2021-02" db="EMBL/GenBank/DDBJ databases">
        <authorList>
            <person name="Syme A R."/>
            <person name="Syme A R."/>
            <person name="Moolhuijzen P."/>
        </authorList>
    </citation>
    <scope>NUCLEOTIDE SEQUENCE</scope>
    <source>
        <strain evidence="1">W1-1</strain>
    </source>
</reference>
<dbReference type="EMBL" id="HG992980">
    <property type="protein sequence ID" value="CAE7032371.1"/>
    <property type="molecule type" value="Genomic_DNA"/>
</dbReference>
<evidence type="ECO:0000313" key="1">
    <source>
        <dbReference type="EMBL" id="CAE7032371.1"/>
    </source>
</evidence>
<protein>
    <submittedName>
        <fullName evidence="1">Uncharacterized protein</fullName>
    </submittedName>
</protein>
<dbReference type="Proteomes" id="UP000472372">
    <property type="component" value="Chromosome 4"/>
</dbReference>
<name>A0A6S6W0C9_9PLEO</name>
<sequence length="91" mass="10139">MKWTLALLTLSMAPGVFSVICCEDFLGLPCPVDGFFGNRACCYSPDTNVKKSSCRNAFPKWRDHHADVYENKILVEKCASTLVDGRLYCVA</sequence>
<gene>
    <name evidence="1" type="ORF">PTTW11_04980</name>
</gene>